<feature type="region of interest" description="Disordered" evidence="1">
    <location>
        <begin position="1"/>
        <end position="32"/>
    </location>
</feature>
<dbReference type="EMBL" id="BRXX01000482">
    <property type="protein sequence ID" value="GMI13924.1"/>
    <property type="molecule type" value="Genomic_DNA"/>
</dbReference>
<dbReference type="PANTHER" id="PTHR46523:SF1">
    <property type="entry name" value="DCTP PYROPHOSPHATASE 1"/>
    <property type="match status" value="1"/>
</dbReference>
<dbReference type="InterPro" id="IPR025984">
    <property type="entry name" value="DCTPP"/>
</dbReference>
<dbReference type="GO" id="GO:0006253">
    <property type="term" value="P:dCTP catabolic process"/>
    <property type="evidence" value="ECO:0007669"/>
    <property type="project" value="TreeGrafter"/>
</dbReference>
<gene>
    <name evidence="2" type="ORF">TrVE_jg901</name>
</gene>
<dbReference type="AlphaFoldDB" id="A0A9W7KWC8"/>
<dbReference type="Proteomes" id="UP001165160">
    <property type="component" value="Unassembled WGS sequence"/>
</dbReference>
<dbReference type="GO" id="GO:0005829">
    <property type="term" value="C:cytosol"/>
    <property type="evidence" value="ECO:0007669"/>
    <property type="project" value="TreeGrafter"/>
</dbReference>
<feature type="compositionally biased region" description="Low complexity" evidence="1">
    <location>
        <begin position="18"/>
        <end position="31"/>
    </location>
</feature>
<evidence type="ECO:0000256" key="1">
    <source>
        <dbReference type="SAM" id="MobiDB-lite"/>
    </source>
</evidence>
<organism evidence="2 3">
    <name type="scientific">Triparma verrucosa</name>
    <dbReference type="NCBI Taxonomy" id="1606542"/>
    <lineage>
        <taxon>Eukaryota</taxon>
        <taxon>Sar</taxon>
        <taxon>Stramenopiles</taxon>
        <taxon>Ochrophyta</taxon>
        <taxon>Bolidophyceae</taxon>
        <taxon>Parmales</taxon>
        <taxon>Triparmaceae</taxon>
        <taxon>Triparma</taxon>
    </lineage>
</organism>
<name>A0A9W7KWC8_9STRA</name>
<accession>A0A9W7KWC8</accession>
<reference evidence="3" key="1">
    <citation type="journal article" date="2023" name="Commun. Biol.">
        <title>Genome analysis of Parmales, the sister group of diatoms, reveals the evolutionary specialization of diatoms from phago-mixotrophs to photoautotrophs.</title>
        <authorList>
            <person name="Ban H."/>
            <person name="Sato S."/>
            <person name="Yoshikawa S."/>
            <person name="Yamada K."/>
            <person name="Nakamura Y."/>
            <person name="Ichinomiya M."/>
            <person name="Sato N."/>
            <person name="Blanc-Mathieu R."/>
            <person name="Endo H."/>
            <person name="Kuwata A."/>
            <person name="Ogata H."/>
        </authorList>
    </citation>
    <scope>NUCLEOTIDE SEQUENCE [LARGE SCALE GENOMIC DNA]</scope>
    <source>
        <strain evidence="3">NIES 3699</strain>
    </source>
</reference>
<comment type="caution">
    <text evidence="2">The sequence shown here is derived from an EMBL/GenBank/DDBJ whole genome shotgun (WGS) entry which is preliminary data.</text>
</comment>
<evidence type="ECO:0000313" key="3">
    <source>
        <dbReference type="Proteomes" id="UP001165160"/>
    </source>
</evidence>
<dbReference type="Gene3D" id="1.10.287.1080">
    <property type="entry name" value="MazG-like"/>
    <property type="match status" value="1"/>
</dbReference>
<protein>
    <submittedName>
        <fullName evidence="2">Uncharacterized protein</fullName>
    </submittedName>
</protein>
<evidence type="ECO:0000313" key="2">
    <source>
        <dbReference type="EMBL" id="GMI13924.1"/>
    </source>
</evidence>
<dbReference type="GO" id="GO:0047840">
    <property type="term" value="F:dCTP diphosphatase activity"/>
    <property type="evidence" value="ECO:0007669"/>
    <property type="project" value="TreeGrafter"/>
</dbReference>
<dbReference type="SUPFAM" id="SSF101386">
    <property type="entry name" value="all-alpha NTP pyrophosphatases"/>
    <property type="match status" value="2"/>
</dbReference>
<dbReference type="PANTHER" id="PTHR46523">
    <property type="entry name" value="DCTP PYROPHOSPHATASE 1"/>
    <property type="match status" value="1"/>
</dbReference>
<feature type="compositionally biased region" description="Pro residues" evidence="1">
    <location>
        <begin position="8"/>
        <end position="17"/>
    </location>
</feature>
<dbReference type="GO" id="GO:0042262">
    <property type="term" value="P:DNA protection"/>
    <property type="evidence" value="ECO:0007669"/>
    <property type="project" value="TreeGrafter"/>
</dbReference>
<sequence>MSSFSSLPPSPPKPSPSPQSLQSLESLQQSIPPSPLPPRSLLFTLISLLGPISSSIHPTPLSSLPSSLTSFFSHLLLLSQTLKISLSTSIQKKLLLNSKKYPAKLCKGKSGKYTSYTEQTGVTTSLTTQQLSEDTVDLNLSYINLRDSITEFAEARSWSKFHTPSNLLLALTGEVGELVEIFQWLGEEEGYDKEHVMMEMADCAIYVMRIGGVCGVDLV</sequence>
<dbReference type="CDD" id="cd11537">
    <property type="entry name" value="NTP-PPase_RS21-C6_like"/>
    <property type="match status" value="1"/>
</dbReference>
<proteinExistence type="predicted"/>
<dbReference type="InterPro" id="IPR052555">
    <property type="entry name" value="dCTP_Pyrophosphatase"/>
</dbReference>
<keyword evidence="3" id="KW-1185">Reference proteome</keyword>